<feature type="domain" description="VOC" evidence="1">
    <location>
        <begin position="6"/>
        <end position="128"/>
    </location>
</feature>
<dbReference type="InterPro" id="IPR037523">
    <property type="entry name" value="VOC_core"/>
</dbReference>
<name>A0ABW7G9M3_9BURK</name>
<dbReference type="InterPro" id="IPR029068">
    <property type="entry name" value="Glyas_Bleomycin-R_OHBP_Dase"/>
</dbReference>
<keyword evidence="3" id="KW-1185">Reference proteome</keyword>
<dbReference type="InterPro" id="IPR004360">
    <property type="entry name" value="Glyas_Fos-R_dOase_dom"/>
</dbReference>
<dbReference type="RefSeq" id="WP_394489813.1">
    <property type="nucleotide sequence ID" value="NZ_JBIGIA010000014.1"/>
</dbReference>
<evidence type="ECO:0000313" key="2">
    <source>
        <dbReference type="EMBL" id="MFG6458638.1"/>
    </source>
</evidence>
<evidence type="ECO:0000259" key="1">
    <source>
        <dbReference type="PROSITE" id="PS51819"/>
    </source>
</evidence>
<dbReference type="Proteomes" id="UP001606305">
    <property type="component" value="Unassembled WGS sequence"/>
</dbReference>
<dbReference type="EMBL" id="JBIGIA010000014">
    <property type="protein sequence ID" value="MFG6458638.1"/>
    <property type="molecule type" value="Genomic_DNA"/>
</dbReference>
<dbReference type="Pfam" id="PF00903">
    <property type="entry name" value="Glyoxalase"/>
    <property type="match status" value="1"/>
</dbReference>
<organism evidence="2 3">
    <name type="scientific">Pelomonas nitida</name>
    <dbReference type="NCBI Taxonomy" id="3299027"/>
    <lineage>
        <taxon>Bacteria</taxon>
        <taxon>Pseudomonadati</taxon>
        <taxon>Pseudomonadota</taxon>
        <taxon>Betaproteobacteria</taxon>
        <taxon>Burkholderiales</taxon>
        <taxon>Sphaerotilaceae</taxon>
        <taxon>Roseateles</taxon>
    </lineage>
</organism>
<sequence>MTATPTNAQVNVYAVDPEGLASFYAALGMVERFRFPATGMAEHVELSVGAFTLGLTSREALARLAGLPVEQGPSQSEVVLWCNDVSSLFEKAKQCGATSLAEPRVFNGRIEAAWVQDPEGNRLKLVSLVESKHVDADA</sequence>
<comment type="caution">
    <text evidence="2">The sequence shown here is derived from an EMBL/GenBank/DDBJ whole genome shotgun (WGS) entry which is preliminary data.</text>
</comment>
<proteinExistence type="predicted"/>
<gene>
    <name evidence="2" type="ORF">ACG00X_17490</name>
</gene>
<evidence type="ECO:0000313" key="3">
    <source>
        <dbReference type="Proteomes" id="UP001606305"/>
    </source>
</evidence>
<reference evidence="2 3" key="1">
    <citation type="submission" date="2024-09" db="EMBL/GenBank/DDBJ databases">
        <title>Novel species of the genus Pelomonas and Roseateles isolated from streams.</title>
        <authorList>
            <person name="Lu H."/>
        </authorList>
    </citation>
    <scope>NUCLEOTIDE SEQUENCE [LARGE SCALE GENOMIC DNA]</scope>
    <source>
        <strain evidence="2 3">BYS96W</strain>
    </source>
</reference>
<protein>
    <submittedName>
        <fullName evidence="2">VOC family protein</fullName>
    </submittedName>
</protein>
<dbReference type="SUPFAM" id="SSF54593">
    <property type="entry name" value="Glyoxalase/Bleomycin resistance protein/Dihydroxybiphenyl dioxygenase"/>
    <property type="match status" value="1"/>
</dbReference>
<dbReference type="Gene3D" id="3.10.180.10">
    <property type="entry name" value="2,3-Dihydroxybiphenyl 1,2-Dioxygenase, domain 1"/>
    <property type="match status" value="1"/>
</dbReference>
<accession>A0ABW7G9M3</accession>
<dbReference type="PROSITE" id="PS51819">
    <property type="entry name" value="VOC"/>
    <property type="match status" value="1"/>
</dbReference>